<dbReference type="PRINTS" id="PR01415">
    <property type="entry name" value="ANKYRIN"/>
</dbReference>
<keyword evidence="5" id="KW-1185">Reference proteome</keyword>
<feature type="repeat" description="ANK" evidence="3">
    <location>
        <begin position="237"/>
        <end position="269"/>
    </location>
</feature>
<feature type="repeat" description="ANK" evidence="3">
    <location>
        <begin position="79"/>
        <end position="111"/>
    </location>
</feature>
<keyword evidence="1" id="KW-0677">Repeat</keyword>
<dbReference type="SUPFAM" id="SSF48403">
    <property type="entry name" value="Ankyrin repeat"/>
    <property type="match status" value="1"/>
</dbReference>
<gene>
    <name evidence="4" type="ORF">QYM36_015089</name>
</gene>
<dbReference type="Gene3D" id="1.25.40.20">
    <property type="entry name" value="Ankyrin repeat-containing domain"/>
    <property type="match status" value="3"/>
</dbReference>
<dbReference type="EMBL" id="JAVRJZ010000019">
    <property type="protein sequence ID" value="KAK2707279.1"/>
    <property type="molecule type" value="Genomic_DNA"/>
</dbReference>
<feature type="repeat" description="ANK" evidence="3">
    <location>
        <begin position="204"/>
        <end position="236"/>
    </location>
</feature>
<feature type="repeat" description="ANK" evidence="3">
    <location>
        <begin position="271"/>
        <end position="298"/>
    </location>
</feature>
<dbReference type="Pfam" id="PF12796">
    <property type="entry name" value="Ank_2"/>
    <property type="match status" value="4"/>
</dbReference>
<dbReference type="SMART" id="SM00248">
    <property type="entry name" value="ANK"/>
    <property type="match status" value="9"/>
</dbReference>
<dbReference type="PROSITE" id="PS50088">
    <property type="entry name" value="ANK_REPEAT"/>
    <property type="match status" value="8"/>
</dbReference>
<feature type="repeat" description="ANK" evidence="3">
    <location>
        <begin position="45"/>
        <end position="77"/>
    </location>
</feature>
<dbReference type="PROSITE" id="PS50297">
    <property type="entry name" value="ANK_REP_REGION"/>
    <property type="match status" value="6"/>
</dbReference>
<dbReference type="Pfam" id="PF13637">
    <property type="entry name" value="Ank_4"/>
    <property type="match status" value="1"/>
</dbReference>
<dbReference type="PANTHER" id="PTHR24171">
    <property type="entry name" value="ANKYRIN REPEAT DOMAIN-CONTAINING PROTEIN 39-RELATED"/>
    <property type="match status" value="1"/>
</dbReference>
<dbReference type="Proteomes" id="UP001187531">
    <property type="component" value="Unassembled WGS sequence"/>
</dbReference>
<dbReference type="InterPro" id="IPR002110">
    <property type="entry name" value="Ankyrin_rpt"/>
</dbReference>
<feature type="repeat" description="ANK" evidence="3">
    <location>
        <begin position="170"/>
        <end position="202"/>
    </location>
</feature>
<keyword evidence="2 3" id="KW-0040">ANK repeat</keyword>
<evidence type="ECO:0008006" key="6">
    <source>
        <dbReference type="Google" id="ProtNLM"/>
    </source>
</evidence>
<evidence type="ECO:0000256" key="2">
    <source>
        <dbReference type="ARBA" id="ARBA00023043"/>
    </source>
</evidence>
<comment type="caution">
    <text evidence="4">The sequence shown here is derived from an EMBL/GenBank/DDBJ whole genome shotgun (WGS) entry which is preliminary data.</text>
</comment>
<sequence>MRGDPNGTVGLKKDTALHIAAEEGNLSICQLLVAKDATVDAFNAFNETPLRYAVNGNQLDVAEYLLEKGAEVNKKDKNHYRTSLHVAAMKGYLNMCKLLVSQGASIDALDLFNNTPLCFALSRKQSEVARYLLDIGANPSVLHAPARDGDLRVCQKLLANGATIDALDSQNRTALWYAVKSGESSSTRYLLDNGANPNVRGGHLQDTILHAAVEENDLNMCQILVAMGANIDAFDLQNGTPLWYAVKYNRSDVARYLLKNGANPNTKGGILHLAANQGNVGLCQLLVSKEADIHTFNSNNETALMIALNKIFLSNIYRQRDLAIAEYFLKNKAVYKSTIKKDVKDKYVAIFKKILTK</sequence>
<name>A0AA88KYX5_ARTSF</name>
<organism evidence="4 5">
    <name type="scientific">Artemia franciscana</name>
    <name type="common">Brine shrimp</name>
    <name type="synonym">Artemia sanfranciscana</name>
    <dbReference type="NCBI Taxonomy" id="6661"/>
    <lineage>
        <taxon>Eukaryota</taxon>
        <taxon>Metazoa</taxon>
        <taxon>Ecdysozoa</taxon>
        <taxon>Arthropoda</taxon>
        <taxon>Crustacea</taxon>
        <taxon>Branchiopoda</taxon>
        <taxon>Anostraca</taxon>
        <taxon>Artemiidae</taxon>
        <taxon>Artemia</taxon>
    </lineage>
</organism>
<evidence type="ECO:0000256" key="1">
    <source>
        <dbReference type="ARBA" id="ARBA00022737"/>
    </source>
</evidence>
<dbReference type="AlphaFoldDB" id="A0AA88KYX5"/>
<feature type="repeat" description="ANK" evidence="3">
    <location>
        <begin position="12"/>
        <end position="44"/>
    </location>
</feature>
<evidence type="ECO:0000313" key="5">
    <source>
        <dbReference type="Proteomes" id="UP001187531"/>
    </source>
</evidence>
<proteinExistence type="predicted"/>
<reference evidence="4" key="1">
    <citation type="submission" date="2023-07" db="EMBL/GenBank/DDBJ databases">
        <title>Chromosome-level genome assembly of Artemia franciscana.</title>
        <authorList>
            <person name="Jo E."/>
        </authorList>
    </citation>
    <scope>NUCLEOTIDE SEQUENCE</scope>
    <source>
        <tissue evidence="4">Whole body</tissue>
    </source>
</reference>
<accession>A0AA88KYX5</accession>
<evidence type="ECO:0000313" key="4">
    <source>
        <dbReference type="EMBL" id="KAK2707279.1"/>
    </source>
</evidence>
<protein>
    <recommendedName>
        <fullName evidence="6">Ankyrin repeat protein</fullName>
    </recommendedName>
</protein>
<dbReference type="InterPro" id="IPR036770">
    <property type="entry name" value="Ankyrin_rpt-contain_sf"/>
</dbReference>
<feature type="repeat" description="ANK" evidence="3">
    <location>
        <begin position="137"/>
        <end position="169"/>
    </location>
</feature>
<evidence type="ECO:0000256" key="3">
    <source>
        <dbReference type="PROSITE-ProRule" id="PRU00023"/>
    </source>
</evidence>
<feature type="non-terminal residue" evidence="4">
    <location>
        <position position="1"/>
    </location>
</feature>